<keyword evidence="8" id="KW-1015">Disulfide bond</keyword>
<evidence type="ECO:0000256" key="1">
    <source>
        <dbReference type="ARBA" id="ARBA00001922"/>
    </source>
</evidence>
<dbReference type="GO" id="GO:0031419">
    <property type="term" value="F:cobalamin binding"/>
    <property type="evidence" value="ECO:0007669"/>
    <property type="project" value="UniProtKB-KW"/>
</dbReference>
<organism evidence="14 15">
    <name type="scientific">Dokdonella immobilis</name>
    <dbReference type="NCBI Taxonomy" id="578942"/>
    <lineage>
        <taxon>Bacteria</taxon>
        <taxon>Pseudomonadati</taxon>
        <taxon>Pseudomonadota</taxon>
        <taxon>Gammaproteobacteria</taxon>
        <taxon>Lysobacterales</taxon>
        <taxon>Rhodanobacteraceae</taxon>
        <taxon>Dokdonella</taxon>
    </lineage>
</organism>
<comment type="catalytic activity">
    <reaction evidence="10 11">
        <text>a 2'-deoxyribonucleoside 5'-diphosphate + [thioredoxin]-disulfide + H2O = a ribonucleoside 5'-diphosphate + [thioredoxin]-dithiol</text>
        <dbReference type="Rhea" id="RHEA:23252"/>
        <dbReference type="Rhea" id="RHEA-COMP:10698"/>
        <dbReference type="Rhea" id="RHEA-COMP:10700"/>
        <dbReference type="ChEBI" id="CHEBI:15377"/>
        <dbReference type="ChEBI" id="CHEBI:29950"/>
        <dbReference type="ChEBI" id="CHEBI:50058"/>
        <dbReference type="ChEBI" id="CHEBI:57930"/>
        <dbReference type="ChEBI" id="CHEBI:73316"/>
        <dbReference type="EC" id="1.17.4.1"/>
    </reaction>
</comment>
<evidence type="ECO:0000256" key="5">
    <source>
        <dbReference type="ARBA" id="ARBA00022741"/>
    </source>
</evidence>
<sequence length="610" mass="65865">MTEFPGPPNADDPIRTALAHRIWTSRYRRHDADGRPEADVRASWRRVAHALASVEKRDQDATALRFNDLMSDFRFLPGGRVLAGASAASTAVLFNCFVGARPDGSLQGMLDSIDEAARITLAGGGVGIDFSGVPPHAAALETGADLRGGPLPLLPLWDALCAALSAGRFRHGAMMGTLRCDHPDLPAFLDARKGGVDLAQFTLSVLVDDAFMHAVRHASDWPLVFPTSEGDVGDSHLARSWPAFDGPRRACRRWGQVSAAGLWQRIAQCSFERSEPGLLFIDTIRRLNPLAYAEEIAAVNPCSEVPLPAHGACDLGSFNLTRFVHDPFTAQARFDREALLAGVADAVRLLDNVYELSAFPTPRHAEVARASRRIGLGITGLADTLVLLGLRYDSEPARRFAGDLMRELCIAAYRASVALAREKGAFPAFDGNAHVRGEFVARLPDDLRADIARHGLRNSHLLAIAPAGSISLLANGVSSGLEPLPALRLQRNVRLAPQTVETVAVESHALTCFRALFGANAPLPAAFVDVRQIAPEDQIRMQAVLQQHVDNAIAKTVTIPVDFPPQRHEALFRLAHSLGLKGCTTYRAVAAAGHVYAADDCRLPQACRRD</sequence>
<dbReference type="GO" id="GO:0009263">
    <property type="term" value="P:deoxyribonucleotide biosynthetic process"/>
    <property type="evidence" value="ECO:0007669"/>
    <property type="project" value="UniProtKB-KW"/>
</dbReference>
<evidence type="ECO:0000313" key="15">
    <source>
        <dbReference type="Proteomes" id="UP000198575"/>
    </source>
</evidence>
<evidence type="ECO:0000313" key="14">
    <source>
        <dbReference type="EMBL" id="SFN47526.1"/>
    </source>
</evidence>
<evidence type="ECO:0000256" key="9">
    <source>
        <dbReference type="ARBA" id="ARBA00023285"/>
    </source>
</evidence>
<evidence type="ECO:0000256" key="6">
    <source>
        <dbReference type="ARBA" id="ARBA00023002"/>
    </source>
</evidence>
<dbReference type="PRINTS" id="PR01183">
    <property type="entry name" value="RIBORDTASEM1"/>
</dbReference>
<dbReference type="AlphaFoldDB" id="A0A1I4ZB82"/>
<reference evidence="14 15" key="1">
    <citation type="submission" date="2016-10" db="EMBL/GenBank/DDBJ databases">
        <authorList>
            <person name="de Groot N.N."/>
        </authorList>
    </citation>
    <scope>NUCLEOTIDE SEQUENCE [LARGE SCALE GENOMIC DNA]</scope>
    <source>
        <strain evidence="14 15">CGMCC 1.7659</strain>
    </source>
</reference>
<evidence type="ECO:0000256" key="7">
    <source>
        <dbReference type="ARBA" id="ARBA00023116"/>
    </source>
</evidence>
<dbReference type="PANTHER" id="PTHR43371:SF1">
    <property type="entry name" value="RIBONUCLEOSIDE-DIPHOSPHATE REDUCTASE"/>
    <property type="match status" value="1"/>
</dbReference>
<dbReference type="EMBL" id="FOVF01000024">
    <property type="protein sequence ID" value="SFN47526.1"/>
    <property type="molecule type" value="Genomic_DNA"/>
</dbReference>
<keyword evidence="9 11" id="KW-0170">Cobalt</keyword>
<dbReference type="Pfam" id="PF00317">
    <property type="entry name" value="Ribonuc_red_lgN"/>
    <property type="match status" value="1"/>
</dbReference>
<evidence type="ECO:0000259" key="13">
    <source>
        <dbReference type="Pfam" id="PF02867"/>
    </source>
</evidence>
<dbReference type="EC" id="1.17.4.1" evidence="11"/>
<dbReference type="Pfam" id="PF02867">
    <property type="entry name" value="Ribonuc_red_lgC"/>
    <property type="match status" value="1"/>
</dbReference>
<dbReference type="GO" id="GO:0005524">
    <property type="term" value="F:ATP binding"/>
    <property type="evidence" value="ECO:0007669"/>
    <property type="project" value="InterPro"/>
</dbReference>
<proteinExistence type="inferred from homology"/>
<keyword evidence="15" id="KW-1185">Reference proteome</keyword>
<dbReference type="RefSeq" id="WP_217647883.1">
    <property type="nucleotide sequence ID" value="NZ_FOVF01000024.1"/>
</dbReference>
<keyword evidence="4 11" id="KW-0237">DNA synthesis</keyword>
<dbReference type="GO" id="GO:0004748">
    <property type="term" value="F:ribonucleoside-diphosphate reductase activity, thioredoxin disulfide as acceptor"/>
    <property type="evidence" value="ECO:0007669"/>
    <property type="project" value="UniProtKB-EC"/>
</dbReference>
<dbReference type="Proteomes" id="UP000198575">
    <property type="component" value="Unassembled WGS sequence"/>
</dbReference>
<accession>A0A1I4ZB82</accession>
<keyword evidence="6 11" id="KW-0560">Oxidoreductase</keyword>
<protein>
    <recommendedName>
        <fullName evidence="11">Vitamin B12-dependent ribonucleotide reductase</fullName>
        <ecNumber evidence="11">1.17.4.1</ecNumber>
    </recommendedName>
</protein>
<dbReference type="InterPro" id="IPR000788">
    <property type="entry name" value="RNR_lg_C"/>
</dbReference>
<evidence type="ECO:0000256" key="4">
    <source>
        <dbReference type="ARBA" id="ARBA00022634"/>
    </source>
</evidence>
<dbReference type="Gene3D" id="3.20.70.20">
    <property type="match status" value="1"/>
</dbReference>
<name>A0A1I4ZB82_9GAMM</name>
<keyword evidence="3 11" id="KW-0846">Cobalamin</keyword>
<evidence type="ECO:0000256" key="11">
    <source>
        <dbReference type="RuleBase" id="RU364064"/>
    </source>
</evidence>
<dbReference type="InterPro" id="IPR013509">
    <property type="entry name" value="RNR_lsu_N"/>
</dbReference>
<keyword evidence="7" id="KW-0215">Deoxyribonucleotide synthesis</keyword>
<evidence type="ECO:0000256" key="2">
    <source>
        <dbReference type="ARBA" id="ARBA00007405"/>
    </source>
</evidence>
<gene>
    <name evidence="14" type="ORF">SAMN05216289_12441</name>
</gene>
<dbReference type="InterPro" id="IPR013344">
    <property type="entry name" value="RNR_NrdJ/NrdZ"/>
</dbReference>
<evidence type="ECO:0000256" key="10">
    <source>
        <dbReference type="ARBA" id="ARBA00047754"/>
    </source>
</evidence>
<evidence type="ECO:0000256" key="3">
    <source>
        <dbReference type="ARBA" id="ARBA00022628"/>
    </source>
</evidence>
<feature type="domain" description="Ribonucleotide reductase large subunit N-terminal" evidence="12">
    <location>
        <begin position="16"/>
        <end position="86"/>
    </location>
</feature>
<comment type="similarity">
    <text evidence="2 11">Belongs to the ribonucleoside diphosphate reductase class-2 family.</text>
</comment>
<comment type="cofactor">
    <cofactor evidence="1 11">
        <name>adenosylcob(III)alamin</name>
        <dbReference type="ChEBI" id="CHEBI:18408"/>
    </cofactor>
</comment>
<dbReference type="CDD" id="cd02888">
    <property type="entry name" value="RNR_II_dimer"/>
    <property type="match status" value="1"/>
</dbReference>
<dbReference type="PANTHER" id="PTHR43371">
    <property type="entry name" value="VITAMIN B12-DEPENDENT RIBONUCLEOTIDE REDUCTASE"/>
    <property type="match status" value="1"/>
</dbReference>
<evidence type="ECO:0000256" key="8">
    <source>
        <dbReference type="ARBA" id="ARBA00023157"/>
    </source>
</evidence>
<dbReference type="InterPro" id="IPR050862">
    <property type="entry name" value="RdRp_reductase_class-2"/>
</dbReference>
<dbReference type="SUPFAM" id="SSF51998">
    <property type="entry name" value="PFL-like glycyl radical enzymes"/>
    <property type="match status" value="1"/>
</dbReference>
<dbReference type="STRING" id="578942.SAMN05216289_12441"/>
<keyword evidence="5 11" id="KW-0547">Nucleotide-binding</keyword>
<dbReference type="GO" id="GO:0071897">
    <property type="term" value="P:DNA biosynthetic process"/>
    <property type="evidence" value="ECO:0007669"/>
    <property type="project" value="UniProtKB-KW"/>
</dbReference>
<comment type="function">
    <text evidence="11">Catalyzes the reduction of ribonucleotides to deoxyribonucleotides. May function to provide a pool of deoxyribonucleotide precursors for DNA repair during oxygen limitation and/or for immediate growth after restoration of oxygen.</text>
</comment>
<evidence type="ECO:0000259" key="12">
    <source>
        <dbReference type="Pfam" id="PF00317"/>
    </source>
</evidence>
<feature type="domain" description="Ribonucleotide reductase large subunit C-terminal" evidence="13">
    <location>
        <begin position="96"/>
        <end position="586"/>
    </location>
</feature>
<dbReference type="NCBIfam" id="TIGR02504">
    <property type="entry name" value="NrdJ_Z"/>
    <property type="match status" value="1"/>
</dbReference>